<name>A1VUQ6_POLNA</name>
<proteinExistence type="predicted"/>
<evidence type="ECO:0000313" key="2">
    <source>
        <dbReference type="EMBL" id="ABM39384.1"/>
    </source>
</evidence>
<feature type="region of interest" description="Disordered" evidence="1">
    <location>
        <begin position="99"/>
        <end position="123"/>
    </location>
</feature>
<keyword evidence="3" id="KW-1185">Reference proteome</keyword>
<accession>A1VUQ6</accession>
<dbReference type="Proteomes" id="UP000000644">
    <property type="component" value="Chromosome"/>
</dbReference>
<reference evidence="3" key="1">
    <citation type="journal article" date="2009" name="Environ. Microbiol.">
        <title>The genome of Polaromonas naphthalenivorans strain CJ2, isolated from coal tar-contaminated sediment, reveals physiological and metabolic versatility and evolution through extensive horizontal gene transfer.</title>
        <authorList>
            <person name="Yagi J.M."/>
            <person name="Sims D."/>
            <person name="Brettin T."/>
            <person name="Bruce D."/>
            <person name="Madsen E.L."/>
        </authorList>
    </citation>
    <scope>NUCLEOTIDE SEQUENCE [LARGE SCALE GENOMIC DNA]</scope>
    <source>
        <strain evidence="3">CJ2</strain>
    </source>
</reference>
<evidence type="ECO:0000313" key="3">
    <source>
        <dbReference type="Proteomes" id="UP000000644"/>
    </source>
</evidence>
<sequence>MLDKIKGFGAQVATKANDAVEGIATSVKDGVESLANTATTATGALNERAVRASTAQMCRILEIALEELKGRPLSSRPVSLTATVNIGIAALEMQIHLEPVEKAAESEGESGTGTDSGALPTAG</sequence>
<organism evidence="2 3">
    <name type="scientific">Polaromonas naphthalenivorans (strain CJ2)</name>
    <dbReference type="NCBI Taxonomy" id="365044"/>
    <lineage>
        <taxon>Bacteria</taxon>
        <taxon>Pseudomonadati</taxon>
        <taxon>Pseudomonadota</taxon>
        <taxon>Betaproteobacteria</taxon>
        <taxon>Burkholderiales</taxon>
        <taxon>Comamonadaceae</taxon>
        <taxon>Polaromonas</taxon>
    </lineage>
</organism>
<dbReference type="RefSeq" id="WP_011803446.1">
    <property type="nucleotide sequence ID" value="NC_008781.1"/>
</dbReference>
<evidence type="ECO:0000256" key="1">
    <source>
        <dbReference type="SAM" id="MobiDB-lite"/>
    </source>
</evidence>
<dbReference type="HOGENOM" id="CLU_2013163_0_0_4"/>
<dbReference type="EMBL" id="CP000529">
    <property type="protein sequence ID" value="ABM39384.1"/>
    <property type="molecule type" value="Genomic_DNA"/>
</dbReference>
<feature type="compositionally biased region" description="Low complexity" evidence="1">
    <location>
        <begin position="112"/>
        <end position="123"/>
    </location>
</feature>
<protein>
    <submittedName>
        <fullName evidence="2">Uncharacterized protein</fullName>
    </submittedName>
</protein>
<dbReference type="KEGG" id="pna:Pnap_4093"/>
<dbReference type="AlphaFoldDB" id="A1VUQ6"/>
<gene>
    <name evidence="2" type="ordered locus">Pnap_4093</name>
</gene>